<dbReference type="GeneID" id="59291666"/>
<feature type="transmembrane region" description="Helical" evidence="2">
    <location>
        <begin position="115"/>
        <end position="136"/>
    </location>
</feature>
<dbReference type="AlphaFoldDB" id="A0A8H6FNC3"/>
<reference evidence="3 4" key="1">
    <citation type="journal article" date="2020" name="Genomics">
        <title>Complete, high-quality genomes from long-read metagenomic sequencing of two wolf lichen thalli reveals enigmatic genome architecture.</title>
        <authorList>
            <person name="McKenzie S.K."/>
            <person name="Walston R.F."/>
            <person name="Allen J.L."/>
        </authorList>
    </citation>
    <scope>NUCLEOTIDE SEQUENCE [LARGE SCALE GENOMIC DNA]</scope>
    <source>
        <strain evidence="3">WasteWater2</strain>
    </source>
</reference>
<evidence type="ECO:0000313" key="3">
    <source>
        <dbReference type="EMBL" id="KAF6231717.1"/>
    </source>
</evidence>
<sequence>MSFTHRSVDLCLCVANVSSAKVGPPPSNQHLDVSTMTSPTSSPVYPSPTHILGAKPPGYVEATVLEAQPTDSDASLPVYSPPRPSVPWPGQSEAALFNVERTIRRARLGERRNRTLACFMLLACLLIAIFIVVVIIEVVGHLDQ</sequence>
<keyword evidence="4" id="KW-1185">Reference proteome</keyword>
<name>A0A8H6FNC3_9LECA</name>
<comment type="caution">
    <text evidence="3">The sequence shown here is derived from an EMBL/GenBank/DDBJ whole genome shotgun (WGS) entry which is preliminary data.</text>
</comment>
<gene>
    <name evidence="3" type="ORF">HO173_010019</name>
</gene>
<dbReference type="EMBL" id="JACCJC010000054">
    <property type="protein sequence ID" value="KAF6231717.1"/>
    <property type="molecule type" value="Genomic_DNA"/>
</dbReference>
<organism evidence="3 4">
    <name type="scientific">Letharia columbiana</name>
    <dbReference type="NCBI Taxonomy" id="112416"/>
    <lineage>
        <taxon>Eukaryota</taxon>
        <taxon>Fungi</taxon>
        <taxon>Dikarya</taxon>
        <taxon>Ascomycota</taxon>
        <taxon>Pezizomycotina</taxon>
        <taxon>Lecanoromycetes</taxon>
        <taxon>OSLEUM clade</taxon>
        <taxon>Lecanoromycetidae</taxon>
        <taxon>Lecanorales</taxon>
        <taxon>Lecanorineae</taxon>
        <taxon>Parmeliaceae</taxon>
        <taxon>Letharia</taxon>
    </lineage>
</organism>
<evidence type="ECO:0000256" key="1">
    <source>
        <dbReference type="SAM" id="MobiDB-lite"/>
    </source>
</evidence>
<accession>A0A8H6FNC3</accession>
<dbReference type="RefSeq" id="XP_037161149.1">
    <property type="nucleotide sequence ID" value="XM_037311905.1"/>
</dbReference>
<evidence type="ECO:0000256" key="2">
    <source>
        <dbReference type="SAM" id="Phobius"/>
    </source>
</evidence>
<dbReference type="Proteomes" id="UP000578531">
    <property type="component" value="Unassembled WGS sequence"/>
</dbReference>
<feature type="compositionally biased region" description="Low complexity" evidence="1">
    <location>
        <begin position="34"/>
        <end position="47"/>
    </location>
</feature>
<dbReference type="OrthoDB" id="10514754at2759"/>
<feature type="region of interest" description="Disordered" evidence="1">
    <location>
        <begin position="24"/>
        <end position="47"/>
    </location>
</feature>
<evidence type="ECO:0000313" key="4">
    <source>
        <dbReference type="Proteomes" id="UP000578531"/>
    </source>
</evidence>
<keyword evidence="2" id="KW-0472">Membrane</keyword>
<keyword evidence="2" id="KW-0812">Transmembrane</keyword>
<protein>
    <submittedName>
        <fullName evidence="3">Uncharacterized protein</fullName>
    </submittedName>
</protein>
<keyword evidence="2" id="KW-1133">Transmembrane helix</keyword>
<proteinExistence type="predicted"/>